<dbReference type="GO" id="GO:0036297">
    <property type="term" value="P:interstrand cross-link repair"/>
    <property type="evidence" value="ECO:0007669"/>
    <property type="project" value="InterPro"/>
</dbReference>
<accession>A0A3M6TRR3</accession>
<gene>
    <name evidence="1" type="ORF">pdam_00019802</name>
</gene>
<evidence type="ECO:0000313" key="2">
    <source>
        <dbReference type="Proteomes" id="UP000275408"/>
    </source>
</evidence>
<dbReference type="Pfam" id="PF11107">
    <property type="entry name" value="FANCF"/>
    <property type="match status" value="1"/>
</dbReference>
<dbReference type="PANTHER" id="PTHR14449">
    <property type="entry name" value="FANCONI ANEMIA GROUP F PROTEIN FANCF"/>
    <property type="match status" value="1"/>
</dbReference>
<dbReference type="Gene3D" id="1.25.40.490">
    <property type="match status" value="1"/>
</dbReference>
<evidence type="ECO:0000313" key="1">
    <source>
        <dbReference type="EMBL" id="RMX44036.1"/>
    </source>
</evidence>
<dbReference type="GO" id="GO:0043240">
    <property type="term" value="C:Fanconi anaemia nuclear complex"/>
    <property type="evidence" value="ECO:0007669"/>
    <property type="project" value="InterPro"/>
</dbReference>
<proteinExistence type="predicted"/>
<dbReference type="STRING" id="46731.A0A3M6TRR3"/>
<dbReference type="InterPro" id="IPR035428">
    <property type="entry name" value="FANCF"/>
</dbReference>
<dbReference type="OrthoDB" id="6429998at2759"/>
<protein>
    <submittedName>
        <fullName evidence="1">Uncharacterized protein</fullName>
    </submittedName>
</protein>
<name>A0A3M6TRR3_POCDA</name>
<dbReference type="AlphaFoldDB" id="A0A3M6TRR3"/>
<keyword evidence="2" id="KW-1185">Reference proteome</keyword>
<dbReference type="InterPro" id="IPR038505">
    <property type="entry name" value="FANCF_C_sf"/>
</dbReference>
<dbReference type="PANTHER" id="PTHR14449:SF2">
    <property type="entry name" value="FANCONI ANEMIA GROUP F PROTEIN"/>
    <property type="match status" value="1"/>
</dbReference>
<reference evidence="1 2" key="1">
    <citation type="journal article" date="2018" name="Sci. Rep.">
        <title>Comparative analysis of the Pocillopora damicornis genome highlights role of immune system in coral evolution.</title>
        <authorList>
            <person name="Cunning R."/>
            <person name="Bay R.A."/>
            <person name="Gillette P."/>
            <person name="Baker A.C."/>
            <person name="Traylor-Knowles N."/>
        </authorList>
    </citation>
    <scope>NUCLEOTIDE SEQUENCE [LARGE SCALE GENOMIC DNA]</scope>
    <source>
        <strain evidence="1">RSMAS</strain>
        <tissue evidence="1">Whole animal</tissue>
    </source>
</reference>
<comment type="caution">
    <text evidence="1">The sequence shown here is derived from an EMBL/GenBank/DDBJ whole genome shotgun (WGS) entry which is preliminary data.</text>
</comment>
<dbReference type="Proteomes" id="UP000275408">
    <property type="component" value="Unassembled WGS sequence"/>
</dbReference>
<sequence length="420" mass="48259">MNEVLKNTHVFVDVLRMARSDEVKQWDESAFEKAFKWAGYFEEASLHVYHKLQTKPSLAEKLDKYLDNFNKSGQIHLGDLRLSLAVLDKSKSLLRRFLLQNPHLSESQFHLTLKLYGLTVGDTQNCTDISDFLTDSFHLSQTRAAVQLLCKMRDRLTKDMRSFQGKPLKKCDSSTSSTSLMEFPGSITSADISMNAAAHCLFKHVQHQLKFGLKDVSKNKRVLCDKLTELAKQDNGLTSIIASLVWTPDDCQSTQDSKTVTQLILEWVLEFFARCKPDPRLMTTPPHILTRVAFMYPAFFELYLSHLLSWAENMTPYVCSNKEKCCTPRGIQWRYQVQERSVRLQDIENGHLAFTNLADHLRLLITGPASVADATYRELQCRFVERESVIDSRRCRNTFDSLNLNIWEDLGALLRSNTNF</sequence>
<dbReference type="EMBL" id="RCHS01003069">
    <property type="protein sequence ID" value="RMX44036.1"/>
    <property type="molecule type" value="Genomic_DNA"/>
</dbReference>
<organism evidence="1 2">
    <name type="scientific">Pocillopora damicornis</name>
    <name type="common">Cauliflower coral</name>
    <name type="synonym">Millepora damicornis</name>
    <dbReference type="NCBI Taxonomy" id="46731"/>
    <lineage>
        <taxon>Eukaryota</taxon>
        <taxon>Metazoa</taxon>
        <taxon>Cnidaria</taxon>
        <taxon>Anthozoa</taxon>
        <taxon>Hexacorallia</taxon>
        <taxon>Scleractinia</taxon>
        <taxon>Astrocoeniina</taxon>
        <taxon>Pocilloporidae</taxon>
        <taxon>Pocillopora</taxon>
    </lineage>
</organism>